<dbReference type="Proteomes" id="UP000786693">
    <property type="component" value="Unassembled WGS sequence"/>
</dbReference>
<proteinExistence type="predicted"/>
<reference evidence="2 3" key="1">
    <citation type="submission" date="2021-05" db="EMBL/GenBank/DDBJ databases">
        <title>Bacteria Genome sequencing.</title>
        <authorList>
            <person name="Takabe Y."/>
            <person name="Nakajima Y."/>
            <person name="Suzuki S."/>
            <person name="Shiozaki T."/>
        </authorList>
    </citation>
    <scope>NUCLEOTIDE SEQUENCE [LARGE SCALE GENOMIC DNA]</scope>
    <source>
        <strain evidence="2 3">AI_62</strain>
    </source>
</reference>
<dbReference type="InterPro" id="IPR016181">
    <property type="entry name" value="Acyl_CoA_acyltransferase"/>
</dbReference>
<evidence type="ECO:0000313" key="2">
    <source>
        <dbReference type="EMBL" id="GIT95025.1"/>
    </source>
</evidence>
<dbReference type="InterPro" id="IPR051531">
    <property type="entry name" value="N-acetyltransferase"/>
</dbReference>
<dbReference type="PANTHER" id="PTHR43792">
    <property type="entry name" value="GNAT FAMILY, PUTATIVE (AFU_ORTHOLOGUE AFUA_3G00765)-RELATED-RELATED"/>
    <property type="match status" value="1"/>
</dbReference>
<dbReference type="Gene3D" id="3.40.630.30">
    <property type="match status" value="1"/>
</dbReference>
<dbReference type="SUPFAM" id="SSF55729">
    <property type="entry name" value="Acyl-CoA N-acyltransferases (Nat)"/>
    <property type="match status" value="1"/>
</dbReference>
<protein>
    <submittedName>
        <fullName evidence="2">Acetyltransferase</fullName>
    </submittedName>
</protein>
<dbReference type="PANTHER" id="PTHR43792:SF1">
    <property type="entry name" value="N-ACETYLTRANSFERASE DOMAIN-CONTAINING PROTEIN"/>
    <property type="match status" value="1"/>
</dbReference>
<dbReference type="InterPro" id="IPR000182">
    <property type="entry name" value="GNAT_dom"/>
</dbReference>
<evidence type="ECO:0000313" key="3">
    <source>
        <dbReference type="Proteomes" id="UP000786693"/>
    </source>
</evidence>
<name>A0ABQ4NLB5_9RHOB</name>
<evidence type="ECO:0000259" key="1">
    <source>
        <dbReference type="Pfam" id="PF13302"/>
    </source>
</evidence>
<dbReference type="EMBL" id="BPFH01000003">
    <property type="protein sequence ID" value="GIT95025.1"/>
    <property type="molecule type" value="Genomic_DNA"/>
</dbReference>
<feature type="domain" description="N-acetyltransferase" evidence="1">
    <location>
        <begin position="19"/>
        <end position="155"/>
    </location>
</feature>
<sequence length="178" mass="19645">MIASGLHTLDAIAPLETERLVLRVPIEADWPEHLAFGLSDRMQFTGGPTNRWGAWRSFTSMLGHWVLRGYGFWQILEKSTGDRIGKAGLLFHDGWPEPELAWHLYDGNTGKGFATEAARAARTDAWSRLGLGPLISPIDADNHASRAVARRLGARVEGTGALLGSDVEIWRHPDPVRT</sequence>
<gene>
    <name evidence="2" type="ORF">JANAI62_16480</name>
</gene>
<comment type="caution">
    <text evidence="2">The sequence shown here is derived from an EMBL/GenBank/DDBJ whole genome shotgun (WGS) entry which is preliminary data.</text>
</comment>
<dbReference type="RefSeq" id="WP_220748549.1">
    <property type="nucleotide sequence ID" value="NZ_BPFH01000003.1"/>
</dbReference>
<organism evidence="2 3">
    <name type="scientific">Jannaschia pagri</name>
    <dbReference type="NCBI Taxonomy" id="2829797"/>
    <lineage>
        <taxon>Bacteria</taxon>
        <taxon>Pseudomonadati</taxon>
        <taxon>Pseudomonadota</taxon>
        <taxon>Alphaproteobacteria</taxon>
        <taxon>Rhodobacterales</taxon>
        <taxon>Roseobacteraceae</taxon>
        <taxon>Jannaschia</taxon>
    </lineage>
</organism>
<accession>A0ABQ4NLB5</accession>
<dbReference type="Pfam" id="PF13302">
    <property type="entry name" value="Acetyltransf_3"/>
    <property type="match status" value="1"/>
</dbReference>
<keyword evidence="3" id="KW-1185">Reference proteome</keyword>